<keyword evidence="6" id="KW-0004">4Fe-4S</keyword>
<keyword evidence="10" id="KW-0418">Kinase</keyword>
<evidence type="ECO:0000256" key="3">
    <source>
        <dbReference type="ARBA" id="ARBA00004496"/>
    </source>
</evidence>
<keyword evidence="7" id="KW-0963">Cytoplasm</keyword>
<dbReference type="GO" id="GO:0005737">
    <property type="term" value="C:cytoplasm"/>
    <property type="evidence" value="ECO:0007669"/>
    <property type="project" value="UniProtKB-SubCell"/>
</dbReference>
<evidence type="ECO:0000256" key="4">
    <source>
        <dbReference type="ARBA" id="ARBA00012438"/>
    </source>
</evidence>
<evidence type="ECO:0000256" key="6">
    <source>
        <dbReference type="ARBA" id="ARBA00022485"/>
    </source>
</evidence>
<dbReference type="InterPro" id="IPR003594">
    <property type="entry name" value="HATPase_dom"/>
</dbReference>
<evidence type="ECO:0000256" key="7">
    <source>
        <dbReference type="ARBA" id="ARBA00022490"/>
    </source>
</evidence>
<reference evidence="19 20" key="1">
    <citation type="submission" date="2017-06" db="EMBL/GenBank/DDBJ databases">
        <title>Investigating the central metabolism of Clostridium thermosuccinogenes.</title>
        <authorList>
            <person name="Koendjbiharie J.G."/>
            <person name="van Kranenburg R."/>
        </authorList>
    </citation>
    <scope>NUCLEOTIDE SEQUENCE [LARGE SCALE GENOMIC DNA]</scope>
    <source>
        <strain evidence="19 20">DSM 5806</strain>
    </source>
</reference>
<name>A0A2K2FA20_9CLOT</name>
<evidence type="ECO:0000256" key="14">
    <source>
        <dbReference type="ARBA" id="ARBA00024827"/>
    </source>
</evidence>
<dbReference type="InterPro" id="IPR005467">
    <property type="entry name" value="His_kinase_dom"/>
</dbReference>
<proteinExistence type="predicted"/>
<feature type="transmembrane region" description="Helical" evidence="17">
    <location>
        <begin position="133"/>
        <end position="152"/>
    </location>
</feature>
<evidence type="ECO:0000259" key="18">
    <source>
        <dbReference type="PROSITE" id="PS50109"/>
    </source>
</evidence>
<evidence type="ECO:0000256" key="5">
    <source>
        <dbReference type="ARBA" id="ARBA00017322"/>
    </source>
</evidence>
<evidence type="ECO:0000256" key="2">
    <source>
        <dbReference type="ARBA" id="ARBA00001966"/>
    </source>
</evidence>
<dbReference type="KEGG" id="cthd:CDO33_03310"/>
<evidence type="ECO:0000256" key="1">
    <source>
        <dbReference type="ARBA" id="ARBA00000085"/>
    </source>
</evidence>
<dbReference type="GO" id="GO:0016020">
    <property type="term" value="C:membrane"/>
    <property type="evidence" value="ECO:0007669"/>
    <property type="project" value="InterPro"/>
</dbReference>
<gene>
    <name evidence="19" type="ORF">CDQ84_16735</name>
</gene>
<evidence type="ECO:0000256" key="8">
    <source>
        <dbReference type="ARBA" id="ARBA00022679"/>
    </source>
</evidence>
<keyword evidence="17" id="KW-0472">Membrane</keyword>
<keyword evidence="13" id="KW-0411">Iron-sulfur</keyword>
<dbReference type="Proteomes" id="UP000236151">
    <property type="component" value="Unassembled WGS sequence"/>
</dbReference>
<dbReference type="GO" id="GO:0046872">
    <property type="term" value="F:metal ion binding"/>
    <property type="evidence" value="ECO:0007669"/>
    <property type="project" value="UniProtKB-KW"/>
</dbReference>
<dbReference type="PRINTS" id="PR00344">
    <property type="entry name" value="BCTRLSENSOR"/>
</dbReference>
<dbReference type="EC" id="2.7.13.3" evidence="4"/>
<sequence>MNNIKKQKAGMMKFRLPKAIKSNIEGLLELYRFISIFLTLSIYIFHGIFERYAVPMMLILISCVVIYAFLFDYLYKISFDSGKRMSLLLIMDITGISLLILLTGGLESPFIWCFLNPLLVISYYLPPRKKYPSLAAGIVLLCIIGYFVEGIPEVRQYLLSKSNIILSFTLLLILINILLYYNNRLIIKQRELSLANQDLENYNARIKGMTHDILHMYEAVQSITGLSVQRDIALILLDFAGRISPESNAFYYLDGSEKAESMITLKPLSEAARSSLISVIRSFEKDKHGTAGSSYVISNLLEPGLRVIQTKVSDIKNYGVIGLIIPEDQYAKGKEEYEATLHLMSQLGSTFFEKAESEEIECELAVADEQNRIADDIHDSIMQRLFAASCFAYDTLKKWDNLSDDSRKEQLSLIMETVQDSLRDLRSTIYNLSSKKQNIVLFKENIASYLSQMERLSGINISLDAEGELDSLSLNARKAIYRIITECTGNAVRHSKCRNIWVTLHMGDEMTKLVIKDDGIGLGQQKDGQSSNNGLGLYNIRSLVRIYNGKLEILSEKDSGTTFNIVFRNIDIIKKPEDA</sequence>
<evidence type="ECO:0000256" key="15">
    <source>
        <dbReference type="ARBA" id="ARBA00030800"/>
    </source>
</evidence>
<keyword evidence="11" id="KW-0408">Iron</keyword>
<keyword evidence="12" id="KW-0902">Two-component regulatory system</keyword>
<keyword evidence="16" id="KW-0175">Coiled coil</keyword>
<dbReference type="EMBL" id="NIOJ01000062">
    <property type="protein sequence ID" value="PNT95641.1"/>
    <property type="molecule type" value="Genomic_DNA"/>
</dbReference>
<feature type="transmembrane region" description="Helical" evidence="17">
    <location>
        <begin position="164"/>
        <end position="181"/>
    </location>
</feature>
<keyword evidence="17" id="KW-0812">Transmembrane</keyword>
<evidence type="ECO:0000313" key="20">
    <source>
        <dbReference type="Proteomes" id="UP000236151"/>
    </source>
</evidence>
<dbReference type="InterPro" id="IPR004358">
    <property type="entry name" value="Sig_transdc_His_kin-like_C"/>
</dbReference>
<dbReference type="OrthoDB" id="9781904at2"/>
<keyword evidence="8" id="KW-0808">Transferase</keyword>
<protein>
    <recommendedName>
        <fullName evidence="5">Oxygen sensor histidine kinase NreB</fullName>
        <ecNumber evidence="4">2.7.13.3</ecNumber>
    </recommendedName>
    <alternativeName>
        <fullName evidence="15">Nitrogen regulation protein B</fullName>
    </alternativeName>
</protein>
<organism evidence="19 20">
    <name type="scientific">Clostridium thermosuccinogenes</name>
    <dbReference type="NCBI Taxonomy" id="84032"/>
    <lineage>
        <taxon>Bacteria</taxon>
        <taxon>Bacillati</taxon>
        <taxon>Bacillota</taxon>
        <taxon>Clostridia</taxon>
        <taxon>Eubacteriales</taxon>
        <taxon>Clostridiaceae</taxon>
        <taxon>Clostridium</taxon>
    </lineage>
</organism>
<feature type="transmembrane region" description="Helical" evidence="17">
    <location>
        <begin position="30"/>
        <end position="49"/>
    </location>
</feature>
<feature type="coiled-coil region" evidence="16">
    <location>
        <begin position="185"/>
        <end position="212"/>
    </location>
</feature>
<dbReference type="PANTHER" id="PTHR24421:SF55">
    <property type="entry name" value="SENSOR HISTIDINE KINASE YDFH"/>
    <property type="match status" value="1"/>
</dbReference>
<feature type="domain" description="Histidine kinase" evidence="18">
    <location>
        <begin position="376"/>
        <end position="571"/>
    </location>
</feature>
<dbReference type="AlphaFoldDB" id="A0A2K2FA20"/>
<dbReference type="PROSITE" id="PS50109">
    <property type="entry name" value="HIS_KIN"/>
    <property type="match status" value="1"/>
</dbReference>
<evidence type="ECO:0000256" key="13">
    <source>
        <dbReference type="ARBA" id="ARBA00023014"/>
    </source>
</evidence>
<dbReference type="InterPro" id="IPR036890">
    <property type="entry name" value="HATPase_C_sf"/>
</dbReference>
<comment type="caution">
    <text evidence="19">The sequence shown here is derived from an EMBL/GenBank/DDBJ whole genome shotgun (WGS) entry which is preliminary data.</text>
</comment>
<evidence type="ECO:0000256" key="10">
    <source>
        <dbReference type="ARBA" id="ARBA00022777"/>
    </source>
</evidence>
<keyword evidence="20" id="KW-1185">Reference proteome</keyword>
<dbReference type="InterPro" id="IPR050482">
    <property type="entry name" value="Sensor_HK_TwoCompSys"/>
</dbReference>
<evidence type="ECO:0000256" key="16">
    <source>
        <dbReference type="SAM" id="Coils"/>
    </source>
</evidence>
<comment type="catalytic activity">
    <reaction evidence="1">
        <text>ATP + protein L-histidine = ADP + protein N-phospho-L-histidine.</text>
        <dbReference type="EC" id="2.7.13.3"/>
    </reaction>
</comment>
<dbReference type="GO" id="GO:0051539">
    <property type="term" value="F:4 iron, 4 sulfur cluster binding"/>
    <property type="evidence" value="ECO:0007669"/>
    <property type="project" value="UniProtKB-KW"/>
</dbReference>
<dbReference type="Gene3D" id="3.30.565.10">
    <property type="entry name" value="Histidine kinase-like ATPase, C-terminal domain"/>
    <property type="match status" value="1"/>
</dbReference>
<dbReference type="Pfam" id="PF07730">
    <property type="entry name" value="HisKA_3"/>
    <property type="match status" value="1"/>
</dbReference>
<dbReference type="RefSeq" id="WP_103082884.1">
    <property type="nucleotide sequence ID" value="NZ_CP021850.1"/>
</dbReference>
<dbReference type="GO" id="GO:0046983">
    <property type="term" value="F:protein dimerization activity"/>
    <property type="evidence" value="ECO:0007669"/>
    <property type="project" value="InterPro"/>
</dbReference>
<evidence type="ECO:0000256" key="12">
    <source>
        <dbReference type="ARBA" id="ARBA00023012"/>
    </source>
</evidence>
<keyword evidence="17" id="KW-1133">Transmembrane helix</keyword>
<dbReference type="SUPFAM" id="SSF55874">
    <property type="entry name" value="ATPase domain of HSP90 chaperone/DNA topoisomerase II/histidine kinase"/>
    <property type="match status" value="1"/>
</dbReference>
<dbReference type="CDD" id="cd16917">
    <property type="entry name" value="HATPase_UhpB-NarQ-NarX-like"/>
    <property type="match status" value="1"/>
</dbReference>
<evidence type="ECO:0000256" key="17">
    <source>
        <dbReference type="SAM" id="Phobius"/>
    </source>
</evidence>
<dbReference type="SMART" id="SM00387">
    <property type="entry name" value="HATPase_c"/>
    <property type="match status" value="1"/>
</dbReference>
<evidence type="ECO:0000313" key="19">
    <source>
        <dbReference type="EMBL" id="PNT95641.1"/>
    </source>
</evidence>
<dbReference type="PANTHER" id="PTHR24421">
    <property type="entry name" value="NITRATE/NITRITE SENSOR PROTEIN NARX-RELATED"/>
    <property type="match status" value="1"/>
</dbReference>
<comment type="subcellular location">
    <subcellularLocation>
        <location evidence="3">Cytoplasm</location>
    </subcellularLocation>
</comment>
<feature type="transmembrane region" description="Helical" evidence="17">
    <location>
        <begin position="55"/>
        <end position="75"/>
    </location>
</feature>
<dbReference type="GO" id="GO:0000155">
    <property type="term" value="F:phosphorelay sensor kinase activity"/>
    <property type="evidence" value="ECO:0007669"/>
    <property type="project" value="InterPro"/>
</dbReference>
<feature type="transmembrane region" description="Helical" evidence="17">
    <location>
        <begin position="87"/>
        <end position="103"/>
    </location>
</feature>
<accession>A0A2K2FA20</accession>
<evidence type="ECO:0000256" key="9">
    <source>
        <dbReference type="ARBA" id="ARBA00022723"/>
    </source>
</evidence>
<dbReference type="Pfam" id="PF02518">
    <property type="entry name" value="HATPase_c"/>
    <property type="match status" value="1"/>
</dbReference>
<keyword evidence="9" id="KW-0479">Metal-binding</keyword>
<dbReference type="InterPro" id="IPR011712">
    <property type="entry name" value="Sig_transdc_His_kin_sub3_dim/P"/>
</dbReference>
<comment type="cofactor">
    <cofactor evidence="2">
        <name>[4Fe-4S] cluster</name>
        <dbReference type="ChEBI" id="CHEBI:49883"/>
    </cofactor>
</comment>
<evidence type="ECO:0000256" key="11">
    <source>
        <dbReference type="ARBA" id="ARBA00023004"/>
    </source>
</evidence>
<dbReference type="Gene3D" id="1.20.5.1930">
    <property type="match status" value="1"/>
</dbReference>
<comment type="function">
    <text evidence="14">Member of the two-component regulatory system NreB/NreC involved in the control of dissimilatory nitrate/nitrite reduction in response to oxygen. NreB functions as a direct oxygen sensor histidine kinase which is autophosphorylated, in the absence of oxygen, probably at the conserved histidine residue, and transfers its phosphate group probably to a conserved aspartate residue of NreC. NreB/NreC activates the expression of the nitrate (narGHJI) and nitrite (nir) reductase operons, as well as the putative nitrate transporter gene narT.</text>
</comment>